<name>A0A5C7CCS8_SERMA</name>
<dbReference type="Pfam" id="PF05944">
    <property type="entry name" value="Phage_term_smal"/>
    <property type="match status" value="1"/>
</dbReference>
<reference evidence="2 3" key="1">
    <citation type="submission" date="2019-07" db="EMBL/GenBank/DDBJ databases">
        <title>Serratia strains were isolated from fresh produce.</title>
        <authorList>
            <person name="Cho G.-S."/>
            <person name="Stein M."/>
            <person name="Lee W."/>
            <person name="Suh S.H."/>
            <person name="Franz C.M.A.P."/>
        </authorList>
    </citation>
    <scope>NUCLEOTIDE SEQUENCE [LARGE SCALE GENOMIC DNA]</scope>
    <source>
        <strain evidence="2 3">S16</strain>
    </source>
</reference>
<dbReference type="GO" id="GO:0003677">
    <property type="term" value="F:DNA binding"/>
    <property type="evidence" value="ECO:0007669"/>
    <property type="project" value="InterPro"/>
</dbReference>
<evidence type="ECO:0000313" key="3">
    <source>
        <dbReference type="Proteomes" id="UP000321126"/>
    </source>
</evidence>
<accession>A0A5C7CCS8</accession>
<dbReference type="InterPro" id="IPR011990">
    <property type="entry name" value="TPR-like_helical_dom_sf"/>
</dbReference>
<comment type="caution">
    <text evidence="2">The sequence shown here is derived from an EMBL/GenBank/DDBJ whole genome shotgun (WGS) entry which is preliminary data.</text>
</comment>
<dbReference type="InterPro" id="IPR010270">
    <property type="entry name" value="Phage_P2_GpM"/>
</dbReference>
<sequence length="213" mass="23756">MMTPARKHFLRETAISVTDAAPLSRMEAGTYHLMLRKLAEDKRSLARLQGSDRRNAFKRKVLPDYAPWVEGVLLSDKGTQDDVLVMVMIWLIDIGEPGAALPLAAYALRHHLTVPDYDRQTATIIAEEIANAALTQHSLSQPLELPVLQQTLELTSAHDMPDEARAKLLKALGYALEQAGRQRQAVTAFEQALRLNQRAGVKKDITRLNKVDT</sequence>
<protein>
    <submittedName>
        <fullName evidence="2">Uncharacterized protein</fullName>
    </submittedName>
</protein>
<dbReference type="RefSeq" id="WP_147881760.1">
    <property type="nucleotide sequence ID" value="NZ_VOUQ01000007.1"/>
</dbReference>
<proteinExistence type="predicted"/>
<dbReference type="GO" id="GO:0004519">
    <property type="term" value="F:endonuclease activity"/>
    <property type="evidence" value="ECO:0007669"/>
    <property type="project" value="InterPro"/>
</dbReference>
<dbReference type="PROSITE" id="PS50005">
    <property type="entry name" value="TPR"/>
    <property type="match status" value="1"/>
</dbReference>
<dbReference type="EMBL" id="VOUQ01000007">
    <property type="protein sequence ID" value="TXE33243.1"/>
    <property type="molecule type" value="Genomic_DNA"/>
</dbReference>
<feature type="repeat" description="TPR" evidence="1">
    <location>
        <begin position="166"/>
        <end position="199"/>
    </location>
</feature>
<dbReference type="Proteomes" id="UP000321126">
    <property type="component" value="Unassembled WGS sequence"/>
</dbReference>
<gene>
    <name evidence="2" type="ORF">FOT62_13815</name>
</gene>
<dbReference type="Gene3D" id="1.25.40.10">
    <property type="entry name" value="Tetratricopeptide repeat domain"/>
    <property type="match status" value="1"/>
</dbReference>
<evidence type="ECO:0000256" key="1">
    <source>
        <dbReference type="PROSITE-ProRule" id="PRU00339"/>
    </source>
</evidence>
<organism evidence="2 3">
    <name type="scientific">Serratia marcescens</name>
    <dbReference type="NCBI Taxonomy" id="615"/>
    <lineage>
        <taxon>Bacteria</taxon>
        <taxon>Pseudomonadati</taxon>
        <taxon>Pseudomonadota</taxon>
        <taxon>Gammaproteobacteria</taxon>
        <taxon>Enterobacterales</taxon>
        <taxon>Yersiniaceae</taxon>
        <taxon>Serratia</taxon>
    </lineage>
</organism>
<evidence type="ECO:0000313" key="2">
    <source>
        <dbReference type="EMBL" id="TXE33243.1"/>
    </source>
</evidence>
<dbReference type="InterPro" id="IPR019734">
    <property type="entry name" value="TPR_rpt"/>
</dbReference>
<keyword evidence="1" id="KW-0802">TPR repeat</keyword>
<dbReference type="AlphaFoldDB" id="A0A5C7CCS8"/>